<evidence type="ECO:0000256" key="15">
    <source>
        <dbReference type="PROSITE-ProRule" id="PRU00283"/>
    </source>
</evidence>
<evidence type="ECO:0000256" key="14">
    <source>
        <dbReference type="ARBA" id="ARBA00074599"/>
    </source>
</evidence>
<dbReference type="InterPro" id="IPR047149">
    <property type="entry name" value="KIF11-like"/>
</dbReference>
<evidence type="ECO:0000256" key="1">
    <source>
        <dbReference type="ARBA" id="ARBA00004186"/>
    </source>
</evidence>
<dbReference type="PhylomeDB" id="A0A061ARG4"/>
<feature type="binding site" evidence="15">
    <location>
        <begin position="156"/>
        <end position="163"/>
    </location>
    <ligand>
        <name>ATP</name>
        <dbReference type="ChEBI" id="CHEBI:30616"/>
    </ligand>
</feature>
<comment type="function">
    <text evidence="13">Required for assembly of the mitotic spindle. Interacts with spindle microtubules to produce an outwardly directed force acting upon the poles. Following spindle assembly, CIN8 and KIP1 apparently act to oppose a force that draws separated poles back together. This force seems to be mediate by KAR3.</text>
</comment>
<dbReference type="OrthoDB" id="3176171at2759"/>
<dbReference type="GO" id="GO:0005634">
    <property type="term" value="C:nucleus"/>
    <property type="evidence" value="ECO:0007669"/>
    <property type="project" value="TreeGrafter"/>
</dbReference>
<dbReference type="GO" id="GO:0000073">
    <property type="term" value="P:initial mitotic spindle pole body separation"/>
    <property type="evidence" value="ECO:0007669"/>
    <property type="project" value="UniProtKB-ARBA"/>
</dbReference>
<evidence type="ECO:0000256" key="6">
    <source>
        <dbReference type="ARBA" id="ARBA00022776"/>
    </source>
</evidence>
<dbReference type="GO" id="GO:0005876">
    <property type="term" value="C:spindle microtubule"/>
    <property type="evidence" value="ECO:0007669"/>
    <property type="project" value="TreeGrafter"/>
</dbReference>
<reference evidence="19" key="1">
    <citation type="journal article" date="2014" name="Genome Announc.">
        <title>Genome sequence of the yeast Cyberlindnera fabianii (Hansenula fabianii).</title>
        <authorList>
            <person name="Freel K.C."/>
            <person name="Sarilar V."/>
            <person name="Neuveglise C."/>
            <person name="Devillers H."/>
            <person name="Friedrich A."/>
            <person name="Schacherer J."/>
        </authorList>
    </citation>
    <scope>NUCLEOTIDE SEQUENCE</scope>
    <source>
        <strain evidence="19">YJS4271</strain>
    </source>
</reference>
<dbReference type="SMART" id="SM00129">
    <property type="entry name" value="KISc"/>
    <property type="match status" value="1"/>
</dbReference>
<feature type="compositionally biased region" description="Polar residues" evidence="17">
    <location>
        <begin position="1071"/>
        <end position="1082"/>
    </location>
</feature>
<keyword evidence="11" id="KW-0131">Cell cycle</keyword>
<name>A0A061ARG4_CYBFA</name>
<evidence type="ECO:0000259" key="18">
    <source>
        <dbReference type="PROSITE" id="PS50067"/>
    </source>
</evidence>
<dbReference type="EMBL" id="LK052889">
    <property type="protein sequence ID" value="CDR40236.1"/>
    <property type="molecule type" value="Genomic_DNA"/>
</dbReference>
<keyword evidence="7 15" id="KW-0067">ATP-binding</keyword>
<keyword evidence="6" id="KW-0498">Mitosis</keyword>
<evidence type="ECO:0000256" key="11">
    <source>
        <dbReference type="ARBA" id="ARBA00023306"/>
    </source>
</evidence>
<dbReference type="InterPro" id="IPR019821">
    <property type="entry name" value="Kinesin_motor_CS"/>
</dbReference>
<dbReference type="PRINTS" id="PR00380">
    <property type="entry name" value="KINESINHEAVY"/>
</dbReference>
<dbReference type="Pfam" id="PF00225">
    <property type="entry name" value="Kinesin"/>
    <property type="match status" value="1"/>
</dbReference>
<feature type="region of interest" description="Disordered" evidence="17">
    <location>
        <begin position="1054"/>
        <end position="1082"/>
    </location>
</feature>
<dbReference type="SUPFAM" id="SSF52540">
    <property type="entry name" value="P-loop containing nucleoside triphosphate hydrolases"/>
    <property type="match status" value="1"/>
</dbReference>
<keyword evidence="8 16" id="KW-0175">Coiled coil</keyword>
<keyword evidence="2" id="KW-0963">Cytoplasm</keyword>
<keyword evidence="10" id="KW-0206">Cytoskeleton</keyword>
<evidence type="ECO:0000256" key="2">
    <source>
        <dbReference type="ARBA" id="ARBA00022490"/>
    </source>
</evidence>
<evidence type="ECO:0000256" key="12">
    <source>
        <dbReference type="ARBA" id="ARBA00034704"/>
    </source>
</evidence>
<protein>
    <recommendedName>
        <fullName evidence="14">Kinesin-like protein KIP1</fullName>
    </recommendedName>
</protein>
<organism evidence="19">
    <name type="scientific">Cyberlindnera fabianii</name>
    <name type="common">Yeast</name>
    <name type="synonym">Hansenula fabianii</name>
    <dbReference type="NCBI Taxonomy" id="36022"/>
    <lineage>
        <taxon>Eukaryota</taxon>
        <taxon>Fungi</taxon>
        <taxon>Dikarya</taxon>
        <taxon>Ascomycota</taxon>
        <taxon>Saccharomycotina</taxon>
        <taxon>Saccharomycetes</taxon>
        <taxon>Phaffomycetales</taxon>
        <taxon>Phaffomycetaceae</taxon>
        <taxon>Cyberlindnera</taxon>
    </lineage>
</organism>
<evidence type="ECO:0000256" key="17">
    <source>
        <dbReference type="SAM" id="MobiDB-lite"/>
    </source>
</evidence>
<evidence type="ECO:0000256" key="10">
    <source>
        <dbReference type="ARBA" id="ARBA00023212"/>
    </source>
</evidence>
<dbReference type="CDD" id="cd01364">
    <property type="entry name" value="KISc_BimC_Eg5"/>
    <property type="match status" value="1"/>
</dbReference>
<accession>A0A061ARG4</accession>
<feature type="domain" description="Kinesin motor" evidence="18">
    <location>
        <begin position="70"/>
        <end position="406"/>
    </location>
</feature>
<keyword evidence="5 15" id="KW-0547">Nucleotide-binding</keyword>
<dbReference type="InterPro" id="IPR001752">
    <property type="entry name" value="Kinesin_motor_dom"/>
</dbReference>
<dbReference type="VEuPathDB" id="FungiDB:BON22_2544"/>
<dbReference type="FunFam" id="3.40.850.10:FF:000051">
    <property type="entry name" value="Kinesin-like protein bimC"/>
    <property type="match status" value="1"/>
</dbReference>
<dbReference type="GO" id="GO:0072686">
    <property type="term" value="C:mitotic spindle"/>
    <property type="evidence" value="ECO:0007669"/>
    <property type="project" value="TreeGrafter"/>
</dbReference>
<dbReference type="InterPro" id="IPR027417">
    <property type="entry name" value="P-loop_NTPase"/>
</dbReference>
<dbReference type="GO" id="GO:0008574">
    <property type="term" value="F:plus-end-directed microtubule motor activity"/>
    <property type="evidence" value="ECO:0007669"/>
    <property type="project" value="TreeGrafter"/>
</dbReference>
<evidence type="ECO:0000256" key="8">
    <source>
        <dbReference type="ARBA" id="ARBA00023054"/>
    </source>
</evidence>
<feature type="region of interest" description="Disordered" evidence="17">
    <location>
        <begin position="1"/>
        <end position="63"/>
    </location>
</feature>
<dbReference type="PROSITE" id="PS50067">
    <property type="entry name" value="KINESIN_MOTOR_2"/>
    <property type="match status" value="1"/>
</dbReference>
<evidence type="ECO:0000256" key="13">
    <source>
        <dbReference type="ARBA" id="ARBA00059896"/>
    </source>
</evidence>
<keyword evidence="9 15" id="KW-0505">Motor protein</keyword>
<dbReference type="InterPro" id="IPR036961">
    <property type="entry name" value="Kinesin_motor_dom_sf"/>
</dbReference>
<evidence type="ECO:0000256" key="9">
    <source>
        <dbReference type="ARBA" id="ARBA00023175"/>
    </source>
</evidence>
<evidence type="ECO:0000256" key="4">
    <source>
        <dbReference type="ARBA" id="ARBA00022701"/>
    </source>
</evidence>
<dbReference type="PANTHER" id="PTHR47970:SF12">
    <property type="entry name" value="KINESIN FAMILY MEMBER 11"/>
    <property type="match status" value="1"/>
</dbReference>
<gene>
    <name evidence="19" type="ORF">CYFA0S_04e06612g</name>
</gene>
<comment type="similarity">
    <text evidence="12">Belongs to the TRAFAC class myosin-kinesin ATPase superfamily. Kinesin family. KIN-5/BimC subfamily.</text>
</comment>
<dbReference type="PANTHER" id="PTHR47970">
    <property type="entry name" value="KINESIN-LIKE PROTEIN KIF11"/>
    <property type="match status" value="1"/>
</dbReference>
<sequence length="1082" mass="120567">MSSNDKRPIKSLGQRASLVPQSSIPKLKCTPNGKAARASLATSSPSKSTYAQKTQSSNSRITNALSEESNISVYVRCRSRNDREIKENSGVVVSTMGHNGKEVVLQTGPMAVSNKTYTFDKVFGAESDQEMVYDGIAKGVLEEMLQGYNCTVFAYGQTGTGKTYTMSGDIQMSGNRLSENAGIIPRTLVDLFRSLEKKSEFSVKVSFIELYNEELKDLLLTNESEERKVRIFEDPNKKSIVVQGMEEIFIKSAAEGMKVLSQGSYNRQVAATKCNDISSRSHSVFTITVHIKEIDPISGEEYLKIGKLNLVDLAGSENINRSGAENKRAREAGMINQSLLTLGRVINALVDQSPHIPYRESKLTRLLQDSLGGQTKTCIIATVSPAKVSLDETVSTLEYANRAKSIKNKPQVNQSMSKKMLIREYVEEIERLRNDLNATRNRNGIYVTEENMEKITAESESRRILVEEQKLRINVLEEQLRKLKVDFEGQLERLSGLEDNINNLQEERNVLSRELEQIKDNLYRTSCELKLEKYVSEDREEVSNKLSTLYRQLAETLNDVVCSRDELHVVIEKRQQINNDNKVILDDSKSSVLCQTRTIAGDVSRLARDNFVFGEDLTHNFEAMVRSQQQKITKRCTDINTVSEDIGIKIQTAVTDIFERSKGMNNSIDGIEAVKAEVTEAIVHNLDALRSSTSTATNHILKSVSCTETELKDALTSHQKDIAETFTAVQNQIGAQTDEIVTLSKQLLEYQKKCMSQLSEEAAKIKEFEIMEATRSNSEKQKLLEVISSAISEHETERLARLSSLLQGTSSSASSIANKQINSGKKFDAFVRDSWVNSQQSFKHDLSQKTTSMVRNIDQLKDNAIVEKLGGISNAMTDFGASHNDAIAKSTASFRSKMVTLSDFTASLKSLNEENHNFTTSQLGEATLRIKQSLASISDALESLGRGIVETKPQLVDTHVQKQRQFIKSFADATSVNINNLEDFVSNVSYNEDKSTPPERQQILIETDLPHALSREEIMRIHNLDINLREGVTEDIMTPPAQDKGVKRPLAEITSNINVPAQGSEKKAKSRPTTTGSLGNAH</sequence>
<evidence type="ECO:0000256" key="5">
    <source>
        <dbReference type="ARBA" id="ARBA00022741"/>
    </source>
</evidence>
<dbReference type="Gene3D" id="3.40.850.10">
    <property type="entry name" value="Kinesin motor domain"/>
    <property type="match status" value="1"/>
</dbReference>
<dbReference type="GO" id="GO:0051301">
    <property type="term" value="P:cell division"/>
    <property type="evidence" value="ECO:0007669"/>
    <property type="project" value="UniProtKB-KW"/>
</dbReference>
<dbReference type="PROSITE" id="PS00411">
    <property type="entry name" value="KINESIN_MOTOR_1"/>
    <property type="match status" value="1"/>
</dbReference>
<dbReference type="InterPro" id="IPR047241">
    <property type="entry name" value="KIF11-like_kin_motor_dom"/>
</dbReference>
<dbReference type="GO" id="GO:0008017">
    <property type="term" value="F:microtubule binding"/>
    <property type="evidence" value="ECO:0007669"/>
    <property type="project" value="InterPro"/>
</dbReference>
<evidence type="ECO:0000313" key="19">
    <source>
        <dbReference type="EMBL" id="CDR40236.1"/>
    </source>
</evidence>
<dbReference type="AlphaFoldDB" id="A0A061ARG4"/>
<feature type="coiled-coil region" evidence="16">
    <location>
        <begin position="466"/>
        <end position="559"/>
    </location>
</feature>
<proteinExistence type="inferred from homology"/>
<dbReference type="GO" id="GO:0005524">
    <property type="term" value="F:ATP binding"/>
    <property type="evidence" value="ECO:0007669"/>
    <property type="project" value="UniProtKB-UniRule"/>
</dbReference>
<keyword evidence="4" id="KW-0493">Microtubule</keyword>
<keyword evidence="3" id="KW-0132">Cell division</keyword>
<dbReference type="GO" id="GO:0007018">
    <property type="term" value="P:microtubule-based movement"/>
    <property type="evidence" value="ECO:0007669"/>
    <property type="project" value="InterPro"/>
</dbReference>
<comment type="subcellular location">
    <subcellularLocation>
        <location evidence="1">Cytoplasm</location>
        <location evidence="1">Cytoskeleton</location>
        <location evidence="1">Spindle</location>
    </subcellularLocation>
</comment>
<evidence type="ECO:0000256" key="7">
    <source>
        <dbReference type="ARBA" id="ARBA00022840"/>
    </source>
</evidence>
<feature type="compositionally biased region" description="Polar residues" evidence="17">
    <location>
        <begin position="40"/>
        <end position="63"/>
    </location>
</feature>
<evidence type="ECO:0000256" key="3">
    <source>
        <dbReference type="ARBA" id="ARBA00022618"/>
    </source>
</evidence>
<evidence type="ECO:0000256" key="16">
    <source>
        <dbReference type="SAM" id="Coils"/>
    </source>
</evidence>